<evidence type="ECO:0000313" key="8">
    <source>
        <dbReference type="Proteomes" id="UP001327560"/>
    </source>
</evidence>
<gene>
    <name evidence="7" type="ORF">Cni_G22906</name>
</gene>
<dbReference type="AlphaFoldDB" id="A0AAQ3KXJ4"/>
<dbReference type="InterPro" id="IPR001387">
    <property type="entry name" value="Cro/C1-type_HTH"/>
</dbReference>
<dbReference type="Pfam" id="PF08523">
    <property type="entry name" value="MBF1"/>
    <property type="match status" value="1"/>
</dbReference>
<evidence type="ECO:0000256" key="5">
    <source>
        <dbReference type="SAM" id="MobiDB-lite"/>
    </source>
</evidence>
<keyword evidence="4" id="KW-0804">Transcription</keyword>
<evidence type="ECO:0000313" key="7">
    <source>
        <dbReference type="EMBL" id="WOL14126.1"/>
    </source>
</evidence>
<dbReference type="SMART" id="SM00530">
    <property type="entry name" value="HTH_XRE"/>
    <property type="match status" value="1"/>
</dbReference>
<feature type="region of interest" description="Disordered" evidence="5">
    <location>
        <begin position="50"/>
        <end position="73"/>
    </location>
</feature>
<evidence type="ECO:0000256" key="3">
    <source>
        <dbReference type="ARBA" id="ARBA00023125"/>
    </source>
</evidence>
<evidence type="ECO:0000256" key="2">
    <source>
        <dbReference type="ARBA" id="ARBA00023015"/>
    </source>
</evidence>
<dbReference type="PROSITE" id="PS50943">
    <property type="entry name" value="HTH_CROC1"/>
    <property type="match status" value="1"/>
</dbReference>
<name>A0AAQ3KXJ4_9LILI</name>
<dbReference type="EMBL" id="CP136896">
    <property type="protein sequence ID" value="WOL14126.1"/>
    <property type="molecule type" value="Genomic_DNA"/>
</dbReference>
<dbReference type="Gene3D" id="1.10.260.40">
    <property type="entry name" value="lambda repressor-like DNA-binding domains"/>
    <property type="match status" value="1"/>
</dbReference>
<evidence type="ECO:0000259" key="6">
    <source>
        <dbReference type="PROSITE" id="PS50943"/>
    </source>
</evidence>
<dbReference type="InterPro" id="IPR013729">
    <property type="entry name" value="MBF1_N"/>
</dbReference>
<dbReference type="SUPFAM" id="SSF47413">
    <property type="entry name" value="lambda repressor-like DNA-binding domains"/>
    <property type="match status" value="1"/>
</dbReference>
<dbReference type="CDD" id="cd00093">
    <property type="entry name" value="HTH_XRE"/>
    <property type="match status" value="1"/>
</dbReference>
<dbReference type="PANTHER" id="PTHR10245:SF15">
    <property type="entry name" value="ENDOTHELIAL DIFFERENTIATION-RELATED FACTOR 1"/>
    <property type="match status" value="1"/>
</dbReference>
<dbReference type="GO" id="GO:0005730">
    <property type="term" value="C:nucleolus"/>
    <property type="evidence" value="ECO:0007669"/>
    <property type="project" value="UniProtKB-ARBA"/>
</dbReference>
<dbReference type="PANTHER" id="PTHR10245">
    <property type="entry name" value="ENDOTHELIAL DIFFERENTIATION-RELATED FACTOR 1 MULTIPROTEIN BRIDGING FACTOR 1"/>
    <property type="match status" value="1"/>
</dbReference>
<evidence type="ECO:0000256" key="4">
    <source>
        <dbReference type="ARBA" id="ARBA00023163"/>
    </source>
</evidence>
<dbReference type="GO" id="GO:0003677">
    <property type="term" value="F:DNA binding"/>
    <property type="evidence" value="ECO:0007669"/>
    <property type="project" value="UniProtKB-KW"/>
</dbReference>
<comment type="similarity">
    <text evidence="1">Belongs to the MBF1 family.</text>
</comment>
<proteinExistence type="inferred from homology"/>
<protein>
    <recommendedName>
        <fullName evidence="6">HTH cro/C1-type domain-containing protein</fullName>
    </recommendedName>
</protein>
<accession>A0AAQ3KXJ4</accession>
<dbReference type="Pfam" id="PF01381">
    <property type="entry name" value="HTH_3"/>
    <property type="match status" value="1"/>
</dbReference>
<feature type="domain" description="HTH cro/C1-type" evidence="6">
    <location>
        <begin position="92"/>
        <end position="146"/>
    </location>
</feature>
<sequence>MPTRSTGNFSQDWEPVVLTRRKPKAADLKDPKAVNQAIRTGAAVQAVKKFDAGTNKKGSSAAAGPAVDARKLDSTTEPAALERVGADVRQAIQRARLAKKMSQAELAKLINERTQVVGDYESGRAVPNQAVLAKMERVLDVKLRGKHK</sequence>
<organism evidence="7 8">
    <name type="scientific">Canna indica</name>
    <name type="common">Indian-shot</name>
    <dbReference type="NCBI Taxonomy" id="4628"/>
    <lineage>
        <taxon>Eukaryota</taxon>
        <taxon>Viridiplantae</taxon>
        <taxon>Streptophyta</taxon>
        <taxon>Embryophyta</taxon>
        <taxon>Tracheophyta</taxon>
        <taxon>Spermatophyta</taxon>
        <taxon>Magnoliopsida</taxon>
        <taxon>Liliopsida</taxon>
        <taxon>Zingiberales</taxon>
        <taxon>Cannaceae</taxon>
        <taxon>Canna</taxon>
    </lineage>
</organism>
<dbReference type="GO" id="GO:0003713">
    <property type="term" value="F:transcription coactivator activity"/>
    <property type="evidence" value="ECO:0007669"/>
    <property type="project" value="UniProtKB-ARBA"/>
</dbReference>
<dbReference type="InterPro" id="IPR010982">
    <property type="entry name" value="Lambda_DNA-bd_dom_sf"/>
</dbReference>
<keyword evidence="8" id="KW-1185">Reference proteome</keyword>
<keyword evidence="2" id="KW-0805">Transcription regulation</keyword>
<dbReference type="FunFam" id="1.10.260.40:FF:000018">
    <property type="entry name" value="Multiprotein bridging factor 1"/>
    <property type="match status" value="1"/>
</dbReference>
<evidence type="ECO:0000256" key="1">
    <source>
        <dbReference type="ARBA" id="ARBA00009802"/>
    </source>
</evidence>
<reference evidence="7 8" key="1">
    <citation type="submission" date="2023-10" db="EMBL/GenBank/DDBJ databases">
        <title>Chromosome-scale genome assembly provides insights into flower coloration mechanisms of Canna indica.</title>
        <authorList>
            <person name="Li C."/>
        </authorList>
    </citation>
    <scope>NUCLEOTIDE SEQUENCE [LARGE SCALE GENOMIC DNA]</scope>
    <source>
        <tissue evidence="7">Flower</tissue>
    </source>
</reference>
<keyword evidence="3" id="KW-0238">DNA-binding</keyword>
<dbReference type="Proteomes" id="UP001327560">
    <property type="component" value="Chromosome 7"/>
</dbReference>